<dbReference type="Pfam" id="PF14279">
    <property type="entry name" value="HNH_5"/>
    <property type="match status" value="1"/>
</dbReference>
<name>A0ABS6EFD8_9CLOT</name>
<keyword evidence="2" id="KW-0378">Hydrolase</keyword>
<dbReference type="PANTHER" id="PTHR33877">
    <property type="entry name" value="SLL1193 PROTEIN"/>
    <property type="match status" value="1"/>
</dbReference>
<dbReference type="RefSeq" id="WP_216438436.1">
    <property type="nucleotide sequence ID" value="NZ_JAHLQF010000002.1"/>
</dbReference>
<dbReference type="Proteomes" id="UP000726170">
    <property type="component" value="Unassembled WGS sequence"/>
</dbReference>
<protein>
    <submittedName>
        <fullName evidence="2">HNH endonuclease</fullName>
    </submittedName>
</protein>
<dbReference type="InterPro" id="IPR003615">
    <property type="entry name" value="HNH_nuc"/>
</dbReference>
<feature type="domain" description="HNH nuclease" evidence="1">
    <location>
        <begin position="8"/>
        <end position="59"/>
    </location>
</feature>
<keyword evidence="2" id="KW-0255">Endonuclease</keyword>
<keyword evidence="2" id="KW-0540">Nuclease</keyword>
<dbReference type="EMBL" id="JAHLQF010000002">
    <property type="protein sequence ID" value="MBU5483936.1"/>
    <property type="molecule type" value="Genomic_DNA"/>
</dbReference>
<dbReference type="PANTHER" id="PTHR33877:SF2">
    <property type="entry name" value="OS07G0170200 PROTEIN"/>
    <property type="match status" value="1"/>
</dbReference>
<reference evidence="2 3" key="1">
    <citation type="submission" date="2021-06" db="EMBL/GenBank/DDBJ databases">
        <authorList>
            <person name="Sun Q."/>
            <person name="Li D."/>
        </authorList>
    </citation>
    <scope>NUCLEOTIDE SEQUENCE [LARGE SCALE GENOMIC DNA]</scope>
    <source>
        <strain evidence="2 3">MSJ-11</strain>
    </source>
</reference>
<gene>
    <name evidence="2" type="ORF">KQI86_06310</name>
</gene>
<dbReference type="CDD" id="cd00085">
    <property type="entry name" value="HNHc"/>
    <property type="match status" value="1"/>
</dbReference>
<dbReference type="GO" id="GO:0004519">
    <property type="term" value="F:endonuclease activity"/>
    <property type="evidence" value="ECO:0007669"/>
    <property type="project" value="UniProtKB-KW"/>
</dbReference>
<organism evidence="2 3">
    <name type="scientific">Clostridium mobile</name>
    <dbReference type="NCBI Taxonomy" id="2841512"/>
    <lineage>
        <taxon>Bacteria</taxon>
        <taxon>Bacillati</taxon>
        <taxon>Bacillota</taxon>
        <taxon>Clostridia</taxon>
        <taxon>Eubacteriales</taxon>
        <taxon>Clostridiaceae</taxon>
        <taxon>Clostridium</taxon>
    </lineage>
</organism>
<comment type="caution">
    <text evidence="2">The sequence shown here is derived from an EMBL/GenBank/DDBJ whole genome shotgun (WGS) entry which is preliminary data.</text>
</comment>
<keyword evidence="3" id="KW-1185">Reference proteome</keyword>
<evidence type="ECO:0000313" key="3">
    <source>
        <dbReference type="Proteomes" id="UP000726170"/>
    </source>
</evidence>
<accession>A0ABS6EFD8</accession>
<evidence type="ECO:0000259" key="1">
    <source>
        <dbReference type="SMART" id="SM00507"/>
    </source>
</evidence>
<dbReference type="InterPro" id="IPR029471">
    <property type="entry name" value="HNH_5"/>
</dbReference>
<sequence length="138" mass="16372">MNISNVDKQYIYMRDECKCYYCKKSLKFNKITLDHYLPKSKKGTMDVFNLVTCCKFCNKLKGNRTPEDYKEVILHLFLKAVEDNRILGSGLKLSQKFLKEELLKVNKLEDLNDHVTFQSDTKRFYIKNNKVFKIVNIN</sequence>
<proteinExistence type="predicted"/>
<evidence type="ECO:0000313" key="2">
    <source>
        <dbReference type="EMBL" id="MBU5483936.1"/>
    </source>
</evidence>
<dbReference type="SMART" id="SM00507">
    <property type="entry name" value="HNHc"/>
    <property type="match status" value="1"/>
</dbReference>
<dbReference type="InterPro" id="IPR052892">
    <property type="entry name" value="NA-targeting_endonuclease"/>
</dbReference>